<evidence type="ECO:0000259" key="5">
    <source>
        <dbReference type="SMART" id="SM00101"/>
    </source>
</evidence>
<feature type="transmembrane region" description="Helical" evidence="4">
    <location>
        <begin position="125"/>
        <end position="145"/>
    </location>
</feature>
<feature type="transmembrane region" description="Helical" evidence="4">
    <location>
        <begin position="268"/>
        <end position="289"/>
    </location>
</feature>
<feature type="region of interest" description="Disordered" evidence="3">
    <location>
        <begin position="776"/>
        <end position="809"/>
    </location>
</feature>
<feature type="compositionally biased region" description="Low complexity" evidence="3">
    <location>
        <begin position="783"/>
        <end position="802"/>
    </location>
</feature>
<dbReference type="Gene3D" id="1.20.190.20">
    <property type="entry name" value="14-3-3 domain"/>
    <property type="match status" value="1"/>
</dbReference>
<dbReference type="RefSeq" id="XP_060124063.1">
    <property type="nucleotide sequence ID" value="XM_060268080.1"/>
</dbReference>
<reference evidence="6" key="1">
    <citation type="submission" date="2023-03" db="EMBL/GenBank/DDBJ databases">
        <title>Mating type loci evolution in Malassezia.</title>
        <authorList>
            <person name="Coelho M.A."/>
        </authorList>
    </citation>
    <scope>NUCLEOTIDE SEQUENCE</scope>
    <source>
        <strain evidence="6">CBS 9431</strain>
    </source>
</reference>
<feature type="transmembrane region" description="Helical" evidence="4">
    <location>
        <begin position="93"/>
        <end position="113"/>
    </location>
</feature>
<dbReference type="SMART" id="SM00101">
    <property type="entry name" value="14_3_3"/>
    <property type="match status" value="1"/>
</dbReference>
<dbReference type="SUPFAM" id="SSF103473">
    <property type="entry name" value="MFS general substrate transporter"/>
    <property type="match status" value="1"/>
</dbReference>
<evidence type="ECO:0000313" key="6">
    <source>
        <dbReference type="EMBL" id="WFD41166.1"/>
    </source>
</evidence>
<evidence type="ECO:0000313" key="7">
    <source>
        <dbReference type="Proteomes" id="UP001217754"/>
    </source>
</evidence>
<feature type="transmembrane region" description="Helical" evidence="4">
    <location>
        <begin position="166"/>
        <end position="184"/>
    </location>
</feature>
<evidence type="ECO:0000256" key="2">
    <source>
        <dbReference type="RuleBase" id="RU003466"/>
    </source>
</evidence>
<dbReference type="InterPro" id="IPR000308">
    <property type="entry name" value="14-3-3"/>
</dbReference>
<keyword evidence="4" id="KW-0812">Transmembrane</keyword>
<sequence length="809" mass="88482">MAADGGDEQIRGEAYIWGPEWSRSPVVMLGHLGSHYVWSILNSRAAPFLMRLGFSKSTTAIVLMGGPLSGLLVQPVIGILSDECPRKWGRRRPYMLGGAILCLAALVCLAIASNAARTTGNGVSWLAMLLGVLGIIGIDVSVNTLSAAHRALALDILRVDEQDLGNAWAARFGNLGSVLGYLVGELDLSSSLDLDHLSILALSAAVLLVLTHLTVFLLIDEQVLVRAHDHTPKSLGRAIRDMVRHLYRTGQSLPPPIWDLFKIQFFSWLAWFPILYFSSSWVADIYFAAHGTPPTSSGPMSEAARRKGSFALLCYSLTSFAASIALPWCLHGVMPGRSRHDYAPAATTVWSADDPPDEELHAPKPHEVRVARAPQWTRHFRKPTLAEAWFCSQVMFVVGLLFFTCPIYAHHSVPGAVALIGTLGLCWSMTLWAPYALLGILLNTTSTTAPESVALNPLAPAEAPEAEAASAPEPEPAGLLRAHAGAVMGLHNWIFMMPSLVWDESTVAAFDSTGLLFRVGSLCTLVAAMRTFHWLGAYDRRQTREDSVYLAKLAEQAERYEEMVENMKRVASSNQELTVEERNLLSVAYKNVIGARRASWRIVSSIEQKEESKGNESQVNMIKVYREKIESELAQICEDILKVLDTHLIPSAASGESKVFYHKMKGDYHRYLAEFATGDKRKDSADKSLESYKAASDVAVTELPPTHPIRLGLALNFSVFYYEILNSPDRACHLAKQAFDDAIAELDTLSEESYKDSTLIMQLLRDNLTLWTSDMQDTEKPAEGAAAAPQAEGAAPAAPAAEAKGEEAA</sequence>
<feature type="transmembrane region" description="Helical" evidence="4">
    <location>
        <begin position="309"/>
        <end position="330"/>
    </location>
</feature>
<keyword evidence="4" id="KW-0472">Membrane</keyword>
<dbReference type="InterPro" id="IPR023410">
    <property type="entry name" value="14-3-3_domain"/>
</dbReference>
<dbReference type="Pfam" id="PF13347">
    <property type="entry name" value="MFS_2"/>
    <property type="match status" value="1"/>
</dbReference>
<evidence type="ECO:0000256" key="3">
    <source>
        <dbReference type="SAM" id="MobiDB-lite"/>
    </source>
</evidence>
<accession>A0AAF0F1N1</accession>
<keyword evidence="4" id="KW-1133">Transmembrane helix</keyword>
<dbReference type="PROSITE" id="PS00797">
    <property type="entry name" value="1433_2"/>
    <property type="match status" value="1"/>
</dbReference>
<dbReference type="Pfam" id="PF00244">
    <property type="entry name" value="14-3-3"/>
    <property type="match status" value="1"/>
</dbReference>
<feature type="transmembrane region" description="Helical" evidence="4">
    <location>
        <begin position="196"/>
        <end position="219"/>
    </location>
</feature>
<evidence type="ECO:0000256" key="1">
    <source>
        <dbReference type="ARBA" id="ARBA00006141"/>
    </source>
</evidence>
<dbReference type="InterPro" id="IPR036815">
    <property type="entry name" value="14-3-3_dom_sf"/>
</dbReference>
<feature type="domain" description="14-3-3" evidence="5">
    <location>
        <begin position="544"/>
        <end position="785"/>
    </location>
</feature>
<dbReference type="AlphaFoldDB" id="A0AAF0F1N1"/>
<dbReference type="Gene3D" id="1.20.1250.20">
    <property type="entry name" value="MFS general substrate transporter like domains"/>
    <property type="match status" value="1"/>
</dbReference>
<protein>
    <recommendedName>
        <fullName evidence="5">14-3-3 domain-containing protein</fullName>
    </recommendedName>
</protein>
<organism evidence="6 7">
    <name type="scientific">Malassezia japonica</name>
    <dbReference type="NCBI Taxonomy" id="223818"/>
    <lineage>
        <taxon>Eukaryota</taxon>
        <taxon>Fungi</taxon>
        <taxon>Dikarya</taxon>
        <taxon>Basidiomycota</taxon>
        <taxon>Ustilaginomycotina</taxon>
        <taxon>Malasseziomycetes</taxon>
        <taxon>Malasseziales</taxon>
        <taxon>Malasseziaceae</taxon>
        <taxon>Malassezia</taxon>
    </lineage>
</organism>
<feature type="transmembrane region" description="Helical" evidence="4">
    <location>
        <begin position="388"/>
        <end position="409"/>
    </location>
</feature>
<gene>
    <name evidence="6" type="ORF">MJAP1_004161</name>
</gene>
<dbReference type="Proteomes" id="UP001217754">
    <property type="component" value="Chromosome 9"/>
</dbReference>
<feature type="transmembrane region" description="Helical" evidence="4">
    <location>
        <begin position="60"/>
        <end position="81"/>
    </location>
</feature>
<dbReference type="InterPro" id="IPR036259">
    <property type="entry name" value="MFS_trans_sf"/>
</dbReference>
<dbReference type="CDD" id="cd11309">
    <property type="entry name" value="14-3-3_fungi"/>
    <property type="match status" value="1"/>
</dbReference>
<feature type="transmembrane region" description="Helical" evidence="4">
    <location>
        <begin position="415"/>
        <end position="438"/>
    </location>
</feature>
<keyword evidence="7" id="KW-1185">Reference proteome</keyword>
<dbReference type="EMBL" id="CP119966">
    <property type="protein sequence ID" value="WFD41166.1"/>
    <property type="molecule type" value="Genomic_DNA"/>
</dbReference>
<dbReference type="InterPro" id="IPR023409">
    <property type="entry name" value="14-3-3_CS"/>
</dbReference>
<comment type="similarity">
    <text evidence="1 2">Belongs to the 14-3-3 family.</text>
</comment>
<dbReference type="FunFam" id="1.20.190.20:FF:000002">
    <property type="entry name" value="14-3-3 protein epsilon"/>
    <property type="match status" value="1"/>
</dbReference>
<dbReference type="PANTHER" id="PTHR18860">
    <property type="entry name" value="14-3-3 PROTEIN"/>
    <property type="match status" value="1"/>
</dbReference>
<name>A0AAF0F1N1_9BASI</name>
<dbReference type="PROSITE" id="PS00796">
    <property type="entry name" value="1433_1"/>
    <property type="match status" value="1"/>
</dbReference>
<dbReference type="SUPFAM" id="SSF48445">
    <property type="entry name" value="14-3-3 protein"/>
    <property type="match status" value="1"/>
</dbReference>
<evidence type="ECO:0000256" key="4">
    <source>
        <dbReference type="SAM" id="Phobius"/>
    </source>
</evidence>
<proteinExistence type="inferred from homology"/>
<dbReference type="PRINTS" id="PR00305">
    <property type="entry name" value="1433ZETA"/>
</dbReference>
<dbReference type="GeneID" id="85227812"/>